<dbReference type="SMART" id="SM00327">
    <property type="entry name" value="VWA"/>
    <property type="match status" value="1"/>
</dbReference>
<dbReference type="InterPro" id="IPR011990">
    <property type="entry name" value="TPR-like_helical_dom_sf"/>
</dbReference>
<dbReference type="PROSITE" id="PS50293">
    <property type="entry name" value="TPR_REGION"/>
    <property type="match status" value="1"/>
</dbReference>
<feature type="domain" description="VWFA" evidence="4">
    <location>
        <begin position="92"/>
        <end position="286"/>
    </location>
</feature>
<gene>
    <name evidence="5" type="ORF">FHS30_001731</name>
</gene>
<feature type="compositionally biased region" description="Polar residues" evidence="2">
    <location>
        <begin position="598"/>
        <end position="609"/>
    </location>
</feature>
<dbReference type="SUPFAM" id="SSF48452">
    <property type="entry name" value="TPR-like"/>
    <property type="match status" value="1"/>
</dbReference>
<evidence type="ECO:0000259" key="4">
    <source>
        <dbReference type="PROSITE" id="PS50234"/>
    </source>
</evidence>
<accession>A0A839UT53</accession>
<name>A0A839UT53_9GAMM</name>
<sequence>MTDFHFLRPAWLALLLVLPILVYWLHTRAVNATDWRRFIAPELLTLLQQSPAAKRNTLTWPIIGGCWLIATLAMAGPSWQKLPTPVTKSDLATVYLLDLSASMLAEDVKPSRIKRAQQKLTDAINKQPDGLQALIAYAGDAHLVAPLTDDARTLKNLVPALSPDVMPLTGSNIEMAVALAVDLLKDSRIQQGRLVLLTDGIAEAAQETLISTLTESPYALHIIGIGDESGAPIPLGNRGFAKDSSGNIVIVKNERQRLRAIARATSGHYFDISLDDSDINFLADPVISATPTGRQVEREFDAWRDEGIWLVWLLLPVVAYCFRRNLILVLPLLLLSAGLLPVQPVYADDNSQSAPANSSPSPAVSQWDKLWLNADQRGRKALAHSQPEVAAEQFADTRWRAAAHYRANNFTQAIEALAPLTSSKDATADDFYNLGNAQANAGQIEAAIESYRRALALAPDMQDAKDNLALLEQLQDQQQNQEQQQDQEQNQKQNNTSEDGSTSAQADQQSAPQSSDEKDQQSQENADSNPSNQQPDAQANNSQDQQKNNTTPSDPSTGSDATDNSAGTEADEEPANSEAERDLENPYDGSAEAREQTENPQNSQPQTSAKPDALDHLSDEERQAMEQWLRQVEDDPSGLLKRKFEYQYRQRRAAIKRGEWQAPENDAHERW</sequence>
<keyword evidence="3" id="KW-0472">Membrane</keyword>
<reference evidence="5 6" key="1">
    <citation type="submission" date="2020-08" db="EMBL/GenBank/DDBJ databases">
        <title>Genomic Encyclopedia of Type Strains, Phase III (KMG-III): the genomes of soil and plant-associated and newly described type strains.</title>
        <authorList>
            <person name="Whitman W."/>
        </authorList>
    </citation>
    <scope>NUCLEOTIDE SEQUENCE [LARGE SCALE GENOMIC DNA]</scope>
    <source>
        <strain evidence="5 6">CECT 8571</strain>
    </source>
</reference>
<evidence type="ECO:0000313" key="6">
    <source>
        <dbReference type="Proteomes" id="UP000559987"/>
    </source>
</evidence>
<feature type="transmembrane region" description="Helical" evidence="3">
    <location>
        <begin position="6"/>
        <end position="26"/>
    </location>
</feature>
<dbReference type="PANTHER" id="PTHR22550:SF14">
    <property type="entry name" value="VWFA DOMAIN-CONTAINING PROTEIN"/>
    <property type="match status" value="1"/>
</dbReference>
<organism evidence="5 6">
    <name type="scientific">Simiduia aestuariiviva</name>
    <dbReference type="NCBI Taxonomy" id="1510459"/>
    <lineage>
        <taxon>Bacteria</taxon>
        <taxon>Pseudomonadati</taxon>
        <taxon>Pseudomonadota</taxon>
        <taxon>Gammaproteobacteria</taxon>
        <taxon>Cellvibrionales</taxon>
        <taxon>Cellvibrionaceae</taxon>
        <taxon>Simiduia</taxon>
    </lineage>
</organism>
<keyword evidence="1" id="KW-0802">TPR repeat</keyword>
<feature type="compositionally biased region" description="Low complexity" evidence="2">
    <location>
        <begin position="476"/>
        <end position="495"/>
    </location>
</feature>
<feature type="compositionally biased region" description="Polar residues" evidence="2">
    <location>
        <begin position="525"/>
        <end position="567"/>
    </location>
</feature>
<keyword evidence="3" id="KW-1133">Transmembrane helix</keyword>
<dbReference type="InterPro" id="IPR036465">
    <property type="entry name" value="vWFA_dom_sf"/>
</dbReference>
<dbReference type="Gene3D" id="1.25.40.10">
    <property type="entry name" value="Tetratricopeptide repeat domain"/>
    <property type="match status" value="1"/>
</dbReference>
<dbReference type="RefSeq" id="WP_183910021.1">
    <property type="nucleotide sequence ID" value="NZ_JACHXZ010000002.1"/>
</dbReference>
<keyword evidence="3" id="KW-0812">Transmembrane</keyword>
<dbReference type="PANTHER" id="PTHR22550">
    <property type="entry name" value="SPORE GERMINATION PROTEIN"/>
    <property type="match status" value="1"/>
</dbReference>
<evidence type="ECO:0000313" key="5">
    <source>
        <dbReference type="EMBL" id="MBB3168547.1"/>
    </source>
</evidence>
<dbReference type="AlphaFoldDB" id="A0A839UT53"/>
<dbReference type="InterPro" id="IPR019734">
    <property type="entry name" value="TPR_rpt"/>
</dbReference>
<proteinExistence type="predicted"/>
<dbReference type="Pfam" id="PF00515">
    <property type="entry name" value="TPR_1"/>
    <property type="match status" value="1"/>
</dbReference>
<feature type="repeat" description="TPR" evidence="1">
    <location>
        <begin position="428"/>
        <end position="461"/>
    </location>
</feature>
<feature type="compositionally biased region" description="Low complexity" evidence="2">
    <location>
        <begin position="503"/>
        <end position="514"/>
    </location>
</feature>
<dbReference type="EMBL" id="JACHXZ010000002">
    <property type="protein sequence ID" value="MBB3168547.1"/>
    <property type="molecule type" value="Genomic_DNA"/>
</dbReference>
<feature type="region of interest" description="Disordered" evidence="2">
    <location>
        <begin position="476"/>
        <end position="641"/>
    </location>
</feature>
<dbReference type="PROSITE" id="PS50005">
    <property type="entry name" value="TPR"/>
    <property type="match status" value="1"/>
</dbReference>
<dbReference type="PROSITE" id="PS50234">
    <property type="entry name" value="VWFA"/>
    <property type="match status" value="1"/>
</dbReference>
<dbReference type="InterPro" id="IPR002035">
    <property type="entry name" value="VWF_A"/>
</dbReference>
<comment type="caution">
    <text evidence="5">The sequence shown here is derived from an EMBL/GenBank/DDBJ whole genome shotgun (WGS) entry which is preliminary data.</text>
</comment>
<feature type="transmembrane region" description="Helical" evidence="3">
    <location>
        <begin position="58"/>
        <end position="79"/>
    </location>
</feature>
<dbReference type="SMART" id="SM00028">
    <property type="entry name" value="TPR"/>
    <property type="match status" value="1"/>
</dbReference>
<keyword evidence="6" id="KW-1185">Reference proteome</keyword>
<dbReference type="InterPro" id="IPR050768">
    <property type="entry name" value="UPF0353/GerABKA_families"/>
</dbReference>
<evidence type="ECO:0000256" key="1">
    <source>
        <dbReference type="PROSITE-ProRule" id="PRU00339"/>
    </source>
</evidence>
<dbReference type="Proteomes" id="UP000559987">
    <property type="component" value="Unassembled WGS sequence"/>
</dbReference>
<feature type="compositionally biased region" description="Basic and acidic residues" evidence="2">
    <location>
        <begin position="612"/>
        <end position="624"/>
    </location>
</feature>
<dbReference type="SUPFAM" id="SSF53300">
    <property type="entry name" value="vWA-like"/>
    <property type="match status" value="1"/>
</dbReference>
<evidence type="ECO:0000256" key="2">
    <source>
        <dbReference type="SAM" id="MobiDB-lite"/>
    </source>
</evidence>
<evidence type="ECO:0000256" key="3">
    <source>
        <dbReference type="SAM" id="Phobius"/>
    </source>
</evidence>
<dbReference type="Pfam" id="PF13519">
    <property type="entry name" value="VWA_2"/>
    <property type="match status" value="1"/>
</dbReference>
<dbReference type="Gene3D" id="3.40.50.410">
    <property type="entry name" value="von Willebrand factor, type A domain"/>
    <property type="match status" value="1"/>
</dbReference>
<protein>
    <submittedName>
        <fullName evidence="5">Ca-activated chloride channel family protein</fullName>
    </submittedName>
</protein>